<accession>A0AAN6SG42</accession>
<name>A0AAN6SG42_9PEZI</name>
<gene>
    <name evidence="1" type="ORF">QBC32DRAFT_194367</name>
</gene>
<sequence length="69" mass="8365">PLPHEHPKKQRPFDRWNSYDDWKDNDPMRIRLERFIFSLISKDALKSHIEKLLHSSVTLADRFSAGQYW</sequence>
<feature type="non-terminal residue" evidence="1">
    <location>
        <position position="69"/>
    </location>
</feature>
<proteinExistence type="predicted"/>
<protein>
    <submittedName>
        <fullName evidence="1">Uncharacterized protein</fullName>
    </submittedName>
</protein>
<reference evidence="1" key="1">
    <citation type="journal article" date="2023" name="Mol. Phylogenet. Evol.">
        <title>Genome-scale phylogeny and comparative genomics of the fungal order Sordariales.</title>
        <authorList>
            <person name="Hensen N."/>
            <person name="Bonometti L."/>
            <person name="Westerberg I."/>
            <person name="Brannstrom I.O."/>
            <person name="Guillou S."/>
            <person name="Cros-Aarteil S."/>
            <person name="Calhoun S."/>
            <person name="Haridas S."/>
            <person name="Kuo A."/>
            <person name="Mondo S."/>
            <person name="Pangilinan J."/>
            <person name="Riley R."/>
            <person name="LaButti K."/>
            <person name="Andreopoulos B."/>
            <person name="Lipzen A."/>
            <person name="Chen C."/>
            <person name="Yan M."/>
            <person name="Daum C."/>
            <person name="Ng V."/>
            <person name="Clum A."/>
            <person name="Steindorff A."/>
            <person name="Ohm R.A."/>
            <person name="Martin F."/>
            <person name="Silar P."/>
            <person name="Natvig D.O."/>
            <person name="Lalanne C."/>
            <person name="Gautier V."/>
            <person name="Ament-Velasquez S.L."/>
            <person name="Kruys A."/>
            <person name="Hutchinson M.I."/>
            <person name="Powell A.J."/>
            <person name="Barry K."/>
            <person name="Miller A.N."/>
            <person name="Grigoriev I.V."/>
            <person name="Debuchy R."/>
            <person name="Gladieux P."/>
            <person name="Hiltunen Thoren M."/>
            <person name="Johannesson H."/>
        </authorList>
    </citation>
    <scope>NUCLEOTIDE SEQUENCE</scope>
    <source>
        <strain evidence="1">CBS 626.80</strain>
    </source>
</reference>
<dbReference type="EMBL" id="MU859136">
    <property type="protein sequence ID" value="KAK3951918.1"/>
    <property type="molecule type" value="Genomic_DNA"/>
</dbReference>
<keyword evidence="2" id="KW-1185">Reference proteome</keyword>
<reference evidence="1" key="2">
    <citation type="submission" date="2023-06" db="EMBL/GenBank/DDBJ databases">
        <authorList>
            <consortium name="Lawrence Berkeley National Laboratory"/>
            <person name="Mondo S.J."/>
            <person name="Hensen N."/>
            <person name="Bonometti L."/>
            <person name="Westerberg I."/>
            <person name="Brannstrom I.O."/>
            <person name="Guillou S."/>
            <person name="Cros-Aarteil S."/>
            <person name="Calhoun S."/>
            <person name="Haridas S."/>
            <person name="Kuo A."/>
            <person name="Pangilinan J."/>
            <person name="Riley R."/>
            <person name="Labutti K."/>
            <person name="Andreopoulos B."/>
            <person name="Lipzen A."/>
            <person name="Chen C."/>
            <person name="Yanf M."/>
            <person name="Daum C."/>
            <person name="Ng V."/>
            <person name="Clum A."/>
            <person name="Steindorff A."/>
            <person name="Ohm R."/>
            <person name="Martin F."/>
            <person name="Silar P."/>
            <person name="Natvig D."/>
            <person name="Lalanne C."/>
            <person name="Gautier V."/>
            <person name="Ament-Velasquez S.L."/>
            <person name="Kruys A."/>
            <person name="Hutchinson M.I."/>
            <person name="Powell A.J."/>
            <person name="Barry K."/>
            <person name="Miller A.N."/>
            <person name="Grigoriev I.V."/>
            <person name="Debuchy R."/>
            <person name="Gladieux P."/>
            <person name="Thoren M.H."/>
            <person name="Johannesson H."/>
        </authorList>
    </citation>
    <scope>NUCLEOTIDE SEQUENCE</scope>
    <source>
        <strain evidence="1">CBS 626.80</strain>
    </source>
</reference>
<dbReference type="AlphaFoldDB" id="A0AAN6SG42"/>
<evidence type="ECO:0000313" key="1">
    <source>
        <dbReference type="EMBL" id="KAK3951918.1"/>
    </source>
</evidence>
<comment type="caution">
    <text evidence="1">The sequence shown here is derived from an EMBL/GenBank/DDBJ whole genome shotgun (WGS) entry which is preliminary data.</text>
</comment>
<evidence type="ECO:0000313" key="2">
    <source>
        <dbReference type="Proteomes" id="UP001303222"/>
    </source>
</evidence>
<dbReference type="Proteomes" id="UP001303222">
    <property type="component" value="Unassembled WGS sequence"/>
</dbReference>
<feature type="non-terminal residue" evidence="1">
    <location>
        <position position="1"/>
    </location>
</feature>
<organism evidence="1 2">
    <name type="scientific">Pseudoneurospora amorphoporcata</name>
    <dbReference type="NCBI Taxonomy" id="241081"/>
    <lineage>
        <taxon>Eukaryota</taxon>
        <taxon>Fungi</taxon>
        <taxon>Dikarya</taxon>
        <taxon>Ascomycota</taxon>
        <taxon>Pezizomycotina</taxon>
        <taxon>Sordariomycetes</taxon>
        <taxon>Sordariomycetidae</taxon>
        <taxon>Sordariales</taxon>
        <taxon>Sordariaceae</taxon>
        <taxon>Pseudoneurospora</taxon>
    </lineage>
</organism>